<evidence type="ECO:0000313" key="2">
    <source>
        <dbReference type="EMBL" id="MCC9273287.1"/>
    </source>
</evidence>
<name>A0A9E4DRJ9_9ENTE</name>
<reference evidence="2" key="2">
    <citation type="submission" date="2021-11" db="EMBL/GenBank/DDBJ databases">
        <authorList>
            <person name="Gilroy R."/>
        </authorList>
    </citation>
    <scope>NUCLEOTIDE SEQUENCE</scope>
    <source>
        <strain evidence="2">150</strain>
    </source>
</reference>
<proteinExistence type="predicted"/>
<dbReference type="EMBL" id="JAJJVO010000052">
    <property type="protein sequence ID" value="MCC9273287.1"/>
    <property type="molecule type" value="Genomic_DNA"/>
</dbReference>
<protein>
    <submittedName>
        <fullName evidence="2">Uncharacterized protein</fullName>
    </submittedName>
</protein>
<dbReference type="AlphaFoldDB" id="A0A9E4DRJ9"/>
<keyword evidence="1" id="KW-0472">Membrane</keyword>
<accession>A0A9E4DRJ9</accession>
<keyword evidence="1" id="KW-0812">Transmembrane</keyword>
<keyword evidence="1" id="KW-1133">Transmembrane helix</keyword>
<organism evidence="2 3">
    <name type="scientific">Enterococcus aquimarinus</name>
    <dbReference type="NCBI Taxonomy" id="328396"/>
    <lineage>
        <taxon>Bacteria</taxon>
        <taxon>Bacillati</taxon>
        <taxon>Bacillota</taxon>
        <taxon>Bacilli</taxon>
        <taxon>Lactobacillales</taxon>
        <taxon>Enterococcaceae</taxon>
        <taxon>Enterococcus</taxon>
    </lineage>
</organism>
<sequence length="110" mass="13226">MKNKFHRRSKRHEGVVFLESLLAFAVISFAVIYFYQGSLQFLMMSEQQQRELQQYRVLYEEISKARNTQQKSGAYSLTRGGKYQINYQLETLFYVESTEENQHIRIERFP</sequence>
<dbReference type="Proteomes" id="UP000813384">
    <property type="component" value="Unassembled WGS sequence"/>
</dbReference>
<gene>
    <name evidence="2" type="ORF">K8V42_03235</name>
</gene>
<reference evidence="2" key="1">
    <citation type="journal article" date="2021" name="PeerJ">
        <title>Extensive microbial diversity within the chicken gut microbiome revealed by metagenomics and culture.</title>
        <authorList>
            <person name="Gilroy R."/>
            <person name="Ravi A."/>
            <person name="Getino M."/>
            <person name="Pursley I."/>
            <person name="Horton D.L."/>
            <person name="Alikhan N.F."/>
            <person name="Baker D."/>
            <person name="Gharbi K."/>
            <person name="Hall N."/>
            <person name="Watson M."/>
            <person name="Adriaenssens E.M."/>
            <person name="Foster-Nyarko E."/>
            <person name="Jarju S."/>
            <person name="Secka A."/>
            <person name="Antonio M."/>
            <person name="Oren A."/>
            <person name="Chaudhuri R.R."/>
            <person name="La Ragione R."/>
            <person name="Hildebrand F."/>
            <person name="Pallen M.J."/>
        </authorList>
    </citation>
    <scope>NUCLEOTIDE SEQUENCE</scope>
    <source>
        <strain evidence="2">150</strain>
    </source>
</reference>
<evidence type="ECO:0000256" key="1">
    <source>
        <dbReference type="SAM" id="Phobius"/>
    </source>
</evidence>
<evidence type="ECO:0000313" key="3">
    <source>
        <dbReference type="Proteomes" id="UP000813384"/>
    </source>
</evidence>
<comment type="caution">
    <text evidence="2">The sequence shown here is derived from an EMBL/GenBank/DDBJ whole genome shotgun (WGS) entry which is preliminary data.</text>
</comment>
<feature type="transmembrane region" description="Helical" evidence="1">
    <location>
        <begin position="12"/>
        <end position="35"/>
    </location>
</feature>